<dbReference type="EMBL" id="QJJY01000001">
    <property type="protein sequence ID" value="PXX41129.1"/>
    <property type="molecule type" value="Genomic_DNA"/>
</dbReference>
<organism evidence="1 2">
    <name type="scientific">Burkholderia pyrrocinia</name>
    <name type="common">Pseudomonas pyrrocinia</name>
    <dbReference type="NCBI Taxonomy" id="60550"/>
    <lineage>
        <taxon>Bacteria</taxon>
        <taxon>Pseudomonadati</taxon>
        <taxon>Pseudomonadota</taxon>
        <taxon>Betaproteobacteria</taxon>
        <taxon>Burkholderiales</taxon>
        <taxon>Burkholderiaceae</taxon>
        <taxon>Burkholderia</taxon>
        <taxon>Burkholderia cepacia complex</taxon>
    </lineage>
</organism>
<comment type="caution">
    <text evidence="1">The sequence shown here is derived from an EMBL/GenBank/DDBJ whole genome shotgun (WGS) entry which is preliminary data.</text>
</comment>
<dbReference type="AlphaFoldDB" id="A0A318J040"/>
<accession>A0A318J040</accession>
<name>A0A318J040_BURPY</name>
<reference evidence="1 2" key="1">
    <citation type="submission" date="2018-05" db="EMBL/GenBank/DDBJ databases">
        <title>Comparative genomics of bacterial root endophytes of switchgrass collected from native prairies over two seasons.</title>
        <authorList>
            <person name="Tang Y."/>
        </authorList>
    </citation>
    <scope>NUCLEOTIDE SEQUENCE [LARGE SCALE GENOMIC DNA]</scope>
    <source>
        <strain evidence="1 2">NFIX32</strain>
    </source>
</reference>
<dbReference type="Proteomes" id="UP000247755">
    <property type="component" value="Unassembled WGS sequence"/>
</dbReference>
<evidence type="ECO:0000313" key="1">
    <source>
        <dbReference type="EMBL" id="PXX41129.1"/>
    </source>
</evidence>
<gene>
    <name evidence="1" type="ORF">NA66_1001739</name>
</gene>
<proteinExistence type="predicted"/>
<sequence length="114" mass="13096">MSEESDLNIFRALDWIRDNAPALAKARAERVYLEEWRKSHKAMLMKEAECGGQKTTAGQERDAYASAEYVQTLHALKAAVEAEETLRWRMVAAQARIEAWRTLESTRRIEAKTI</sequence>
<protein>
    <submittedName>
        <fullName evidence="1">Uncharacterized protein</fullName>
    </submittedName>
</protein>
<dbReference type="RefSeq" id="WP_072438912.1">
    <property type="nucleotide sequence ID" value="NZ_QJJY01000001.1"/>
</dbReference>
<evidence type="ECO:0000313" key="2">
    <source>
        <dbReference type="Proteomes" id="UP000247755"/>
    </source>
</evidence>